<dbReference type="Proteomes" id="UP000053201">
    <property type="component" value="Unassembled WGS sequence"/>
</dbReference>
<dbReference type="GeneID" id="27684894"/>
<evidence type="ECO:0000256" key="10">
    <source>
        <dbReference type="RuleBase" id="RU361143"/>
    </source>
</evidence>
<comment type="subunit">
    <text evidence="10">Component of the oligosaccharyltransferase (OST) complex.</text>
</comment>
<dbReference type="EMBL" id="KQ257451">
    <property type="protein sequence ID" value="KND03756.1"/>
    <property type="molecule type" value="Genomic_DNA"/>
</dbReference>
<comment type="function">
    <text evidence="1 10">Subunit of the oligosaccharyl transferase (OST) complex that catalyzes the initial transfer of a defined glycan (Glc(3)Man(9)GlcNAc(2) in eukaryotes) from the lipid carrier dolichol-pyrophosphate to an asparagine residue within an Asn-X-Ser/Thr consensus motif in nascent polypeptide chains, the first step in protein N-glycosylation. N-glycosylation occurs cotranslationally and the complex associates with the Sec61 complex at the channel-forming translocon complex that mediates protein translocation across the endoplasmic reticulum (ER). All subunits are required for a maximal enzyme activity.</text>
</comment>
<evidence type="ECO:0000256" key="8">
    <source>
        <dbReference type="ARBA" id="ARBA00022989"/>
    </source>
</evidence>
<dbReference type="RefSeq" id="XP_016611795.1">
    <property type="nucleotide sequence ID" value="XM_016749541.1"/>
</dbReference>
<gene>
    <name evidence="12" type="ORF">SPPG_01211</name>
</gene>
<dbReference type="Pfam" id="PF04597">
    <property type="entry name" value="Ribophorin_I"/>
    <property type="match status" value="1"/>
</dbReference>
<name>A0A0L0HQU9_SPIPD</name>
<dbReference type="OrthoDB" id="310030at2759"/>
<dbReference type="GO" id="GO:0018279">
    <property type="term" value="P:protein N-linked glycosylation via asparagine"/>
    <property type="evidence" value="ECO:0007669"/>
    <property type="project" value="TreeGrafter"/>
</dbReference>
<evidence type="ECO:0000256" key="11">
    <source>
        <dbReference type="SAM" id="Coils"/>
    </source>
</evidence>
<keyword evidence="5" id="KW-0812">Transmembrane</keyword>
<comment type="subcellular location">
    <subcellularLocation>
        <location evidence="2 10">Endoplasmic reticulum membrane</location>
        <topology evidence="2 10">Single-pass type I membrane protein</topology>
    </subcellularLocation>
</comment>
<organism evidence="12 13">
    <name type="scientific">Spizellomyces punctatus (strain DAOM BR117)</name>
    <dbReference type="NCBI Taxonomy" id="645134"/>
    <lineage>
        <taxon>Eukaryota</taxon>
        <taxon>Fungi</taxon>
        <taxon>Fungi incertae sedis</taxon>
        <taxon>Chytridiomycota</taxon>
        <taxon>Chytridiomycota incertae sedis</taxon>
        <taxon>Chytridiomycetes</taxon>
        <taxon>Spizellomycetales</taxon>
        <taxon>Spizellomycetaceae</taxon>
        <taxon>Spizellomyces</taxon>
    </lineage>
</organism>
<comment type="similarity">
    <text evidence="4 10">Belongs to the OST1 family.</text>
</comment>
<reference evidence="12 13" key="1">
    <citation type="submission" date="2009-08" db="EMBL/GenBank/DDBJ databases">
        <title>The Genome Sequence of Spizellomyces punctatus strain DAOM BR117.</title>
        <authorList>
            <consortium name="The Broad Institute Genome Sequencing Platform"/>
            <person name="Russ C."/>
            <person name="Cuomo C."/>
            <person name="Shea T."/>
            <person name="Young S.K."/>
            <person name="Zeng Q."/>
            <person name="Koehrsen M."/>
            <person name="Haas B."/>
            <person name="Borodovsky M."/>
            <person name="Guigo R."/>
            <person name="Alvarado L."/>
            <person name="Berlin A."/>
            <person name="Bochicchio J."/>
            <person name="Borenstein D."/>
            <person name="Chapman S."/>
            <person name="Chen Z."/>
            <person name="Engels R."/>
            <person name="Freedman E."/>
            <person name="Gellesch M."/>
            <person name="Goldberg J."/>
            <person name="Griggs A."/>
            <person name="Gujja S."/>
            <person name="Heiman D."/>
            <person name="Hepburn T."/>
            <person name="Howarth C."/>
            <person name="Jen D."/>
            <person name="Larson L."/>
            <person name="Lewis B."/>
            <person name="Mehta T."/>
            <person name="Park D."/>
            <person name="Pearson M."/>
            <person name="Roberts A."/>
            <person name="Saif S."/>
            <person name="Shenoy N."/>
            <person name="Sisk P."/>
            <person name="Stolte C."/>
            <person name="Sykes S."/>
            <person name="Thomson T."/>
            <person name="Walk T."/>
            <person name="White J."/>
            <person name="Yandava C."/>
            <person name="Burger G."/>
            <person name="Gray M.W."/>
            <person name="Holland P.W.H."/>
            <person name="King N."/>
            <person name="Lang F.B.F."/>
            <person name="Roger A.J."/>
            <person name="Ruiz-Trillo I."/>
            <person name="Lander E."/>
            <person name="Nusbaum C."/>
        </authorList>
    </citation>
    <scope>NUCLEOTIDE SEQUENCE [LARGE SCALE GENOMIC DNA]</scope>
    <source>
        <strain evidence="12 13">DAOM BR117</strain>
    </source>
</reference>
<protein>
    <recommendedName>
        <fullName evidence="10">Dolichyl-diphosphooligosaccharide--protein glycosyltransferase subunit 1</fullName>
    </recommendedName>
</protein>
<keyword evidence="6" id="KW-0732">Signal</keyword>
<dbReference type="GO" id="GO:0008250">
    <property type="term" value="C:oligosaccharyltransferase complex"/>
    <property type="evidence" value="ECO:0007669"/>
    <property type="project" value="UniProtKB-UniRule"/>
</dbReference>
<dbReference type="FunCoup" id="A0A0L0HQU9">
    <property type="interactions" value="623"/>
</dbReference>
<evidence type="ECO:0000256" key="2">
    <source>
        <dbReference type="ARBA" id="ARBA00004115"/>
    </source>
</evidence>
<keyword evidence="13" id="KW-1185">Reference proteome</keyword>
<feature type="coiled-coil region" evidence="11">
    <location>
        <begin position="618"/>
        <end position="649"/>
    </location>
</feature>
<dbReference type="AlphaFoldDB" id="A0A0L0HQU9"/>
<evidence type="ECO:0000256" key="3">
    <source>
        <dbReference type="ARBA" id="ARBA00004922"/>
    </source>
</evidence>
<sequence length="649" mass="72996">MRLSQSIPETFLSCAVGMVSLSRATRSFVVSVLLVLPLLTLVASSSSISTSPVAISPDFVNNNVDRVLDLSNPSIVREQTTLVVQGAKKGGSDDYVFAIPSDVADLSLALLEVAETKGKNDIGEKLQLSKDQYDVKRAAQYYKVKLPRSLKEGDTIQLGVWAAFTHLVRPYPKEVSQKEKQFLEFLGNAYFWSPYHSKQQKTIVKLPNDDVISFKEKPEPVSKAGNVITYGPYADVGPFSHAELYAHYQDPKAILVAKTFEKRMEISHGGGNLGVQEDYELHHEGAKLKGHFSRVDFTFSQWTHHQTNVVKDLVITLPPDAKHVFYRDTIGNVSTSHFRNERQRSILHIKPRYPLYGGWRYTWHHGYNVPITSFLKKDSKSGQFVFRAPFVGGLSNVTIERAVVSIVLPEGAQNYKVHTPFPMDRTSEYTTFTYLDTTGRPMIVLEKHNVVDEHAASFVITYDYASYRYLQKPVAITGAVLGLFFLAAAYSRLDLSITKDPKAERDALLRLYRQTVRTVANGEPRLITKITSVFQSLKAEKRLAEYSEATSEIEEEVKAGWQRLTTIAKQAEGGDVKFASDIRKLHDLQQDRLRKVRAMHAEVVNLAKGSGTVDGQKRKELTAALGRYEEELEELNEQIEGLLEEKFAD</sequence>
<evidence type="ECO:0000256" key="7">
    <source>
        <dbReference type="ARBA" id="ARBA00022824"/>
    </source>
</evidence>
<comment type="pathway">
    <text evidence="3 10">Protein modification; protein glycosylation.</text>
</comment>
<evidence type="ECO:0000256" key="5">
    <source>
        <dbReference type="ARBA" id="ARBA00022692"/>
    </source>
</evidence>
<keyword evidence="11" id="KW-0175">Coiled coil</keyword>
<accession>A0A0L0HQU9</accession>
<evidence type="ECO:0000256" key="6">
    <source>
        <dbReference type="ARBA" id="ARBA00022729"/>
    </source>
</evidence>
<dbReference type="UniPathway" id="UPA00378"/>
<dbReference type="InParanoid" id="A0A0L0HQU9"/>
<dbReference type="PANTHER" id="PTHR21049:SF0">
    <property type="entry name" value="DOLICHYL-DIPHOSPHOOLIGOSACCHARIDE--PROTEIN GLYCOSYLTRANSFERASE SUBUNIT 1"/>
    <property type="match status" value="1"/>
</dbReference>
<evidence type="ECO:0000256" key="9">
    <source>
        <dbReference type="ARBA" id="ARBA00023136"/>
    </source>
</evidence>
<evidence type="ECO:0000313" key="12">
    <source>
        <dbReference type="EMBL" id="KND03756.1"/>
    </source>
</evidence>
<keyword evidence="8" id="KW-1133">Transmembrane helix</keyword>
<dbReference type="eggNOG" id="KOG2291">
    <property type="taxonomic scope" value="Eukaryota"/>
</dbReference>
<evidence type="ECO:0000313" key="13">
    <source>
        <dbReference type="Proteomes" id="UP000053201"/>
    </source>
</evidence>
<dbReference type="STRING" id="645134.A0A0L0HQU9"/>
<dbReference type="PANTHER" id="PTHR21049">
    <property type="entry name" value="RIBOPHORIN I"/>
    <property type="match status" value="1"/>
</dbReference>
<evidence type="ECO:0000256" key="1">
    <source>
        <dbReference type="ARBA" id="ARBA00002791"/>
    </source>
</evidence>
<dbReference type="InterPro" id="IPR007676">
    <property type="entry name" value="Ribophorin_I"/>
</dbReference>
<keyword evidence="7 10" id="KW-0256">Endoplasmic reticulum</keyword>
<dbReference type="OMA" id="RYEYARE"/>
<keyword evidence="9" id="KW-0472">Membrane</keyword>
<evidence type="ECO:0000256" key="4">
    <source>
        <dbReference type="ARBA" id="ARBA00008905"/>
    </source>
</evidence>
<proteinExistence type="inferred from homology"/>
<dbReference type="VEuPathDB" id="FungiDB:SPPG_01211"/>